<reference evidence="3" key="1">
    <citation type="submission" date="2018-12" db="EMBL/GenBank/DDBJ databases">
        <title>Genome sequence of Peanibacillus sp.</title>
        <authorList>
            <person name="Subramani G."/>
            <person name="Srinivasan S."/>
            <person name="Kim M.K."/>
        </authorList>
    </citation>
    <scope>NUCLEOTIDE SEQUENCE [LARGE SCALE GENOMIC DNA]</scope>
    <source>
        <strain evidence="3">18JY67-1</strain>
    </source>
</reference>
<dbReference type="KEGG" id="palb:EJC50_20000"/>
<sequence>MDFKKLDLEGLSILEEWFKDPEVLKWLSGTLPLNRWYEYVEQSPSYFAWMVYEEGSRIGQISLEIYSDNTASIEILTNPPLRNKGYGKRMLEAFLTRPELATVQTIKVGIEHDNITSLNCFKKIGFVEQEFDLEGLVTLTFSLHKVEENL</sequence>
<proteinExistence type="predicted"/>
<accession>A0A3S9A7H3</accession>
<feature type="domain" description="N-acetyltransferase" evidence="1">
    <location>
        <begin position="1"/>
        <end position="148"/>
    </location>
</feature>
<dbReference type="SUPFAM" id="SSF55729">
    <property type="entry name" value="Acyl-CoA N-acyltransferases (Nat)"/>
    <property type="match status" value="1"/>
</dbReference>
<evidence type="ECO:0000313" key="3">
    <source>
        <dbReference type="Proteomes" id="UP000272528"/>
    </source>
</evidence>
<gene>
    <name evidence="2" type="ORF">EJC50_20000</name>
</gene>
<protein>
    <submittedName>
        <fullName evidence="2">N-acetyltransferase</fullName>
    </submittedName>
</protein>
<dbReference type="AlphaFoldDB" id="A0A3S9A7H3"/>
<dbReference type="PROSITE" id="PS51186">
    <property type="entry name" value="GNAT"/>
    <property type="match status" value="1"/>
</dbReference>
<dbReference type="Proteomes" id="UP000272528">
    <property type="component" value="Chromosome"/>
</dbReference>
<dbReference type="Pfam" id="PF13302">
    <property type="entry name" value="Acetyltransf_3"/>
    <property type="match status" value="1"/>
</dbReference>
<dbReference type="InterPro" id="IPR000182">
    <property type="entry name" value="GNAT_dom"/>
</dbReference>
<dbReference type="GO" id="GO:0016747">
    <property type="term" value="F:acyltransferase activity, transferring groups other than amino-acyl groups"/>
    <property type="evidence" value="ECO:0007669"/>
    <property type="project" value="InterPro"/>
</dbReference>
<dbReference type="CDD" id="cd04301">
    <property type="entry name" value="NAT_SF"/>
    <property type="match status" value="1"/>
</dbReference>
<dbReference type="InterPro" id="IPR016181">
    <property type="entry name" value="Acyl_CoA_acyltransferase"/>
</dbReference>
<dbReference type="RefSeq" id="WP_126017408.1">
    <property type="nucleotide sequence ID" value="NZ_CP034437.1"/>
</dbReference>
<evidence type="ECO:0000259" key="1">
    <source>
        <dbReference type="PROSITE" id="PS51186"/>
    </source>
</evidence>
<dbReference type="OrthoDB" id="34330at2"/>
<evidence type="ECO:0000313" key="2">
    <source>
        <dbReference type="EMBL" id="AZN41702.1"/>
    </source>
</evidence>
<dbReference type="EMBL" id="CP034437">
    <property type="protein sequence ID" value="AZN41702.1"/>
    <property type="molecule type" value="Genomic_DNA"/>
</dbReference>
<dbReference type="Gene3D" id="3.40.630.30">
    <property type="match status" value="1"/>
</dbReference>
<keyword evidence="2" id="KW-0808">Transferase</keyword>
<keyword evidence="3" id="KW-1185">Reference proteome</keyword>
<name>A0A3S9A7H3_9BACL</name>
<organism evidence="2 3">
    <name type="scientific">Paenibacillus albus</name>
    <dbReference type="NCBI Taxonomy" id="2495582"/>
    <lineage>
        <taxon>Bacteria</taxon>
        <taxon>Bacillati</taxon>
        <taxon>Bacillota</taxon>
        <taxon>Bacilli</taxon>
        <taxon>Bacillales</taxon>
        <taxon>Paenibacillaceae</taxon>
        <taxon>Paenibacillus</taxon>
    </lineage>
</organism>